<comment type="caution">
    <text evidence="4">The sequence shown here is derived from an EMBL/GenBank/DDBJ whole genome shotgun (WGS) entry which is preliminary data.</text>
</comment>
<sequence>MEEMTNPRGPRKELVNNYFSEFMQSVKDIQTTLRDKIRSACEYRPNQPAVDYPSFKLMMVGDCGTGIRFFNLSLILNYAL</sequence>
<evidence type="ECO:0000256" key="3">
    <source>
        <dbReference type="ARBA" id="ARBA00023242"/>
    </source>
</evidence>
<name>A0A830CJP9_9LAMI</name>
<evidence type="ECO:0000256" key="1">
    <source>
        <dbReference type="ARBA" id="ARBA00004123"/>
    </source>
</evidence>
<evidence type="ECO:0000313" key="4">
    <source>
        <dbReference type="EMBL" id="GFQ00031.1"/>
    </source>
</evidence>
<dbReference type="EMBL" id="BMAC01000604">
    <property type="protein sequence ID" value="GFQ00031.1"/>
    <property type="molecule type" value="Genomic_DNA"/>
</dbReference>
<comment type="subcellular location">
    <subcellularLocation>
        <location evidence="1">Nucleus</location>
    </subcellularLocation>
</comment>
<dbReference type="PANTHER" id="PTHR22890">
    <property type="entry name" value="MEDIATOR OF RNA POLYMERASE II TRANSCRIPTION SUBUNIT 11"/>
    <property type="match status" value="1"/>
</dbReference>
<keyword evidence="3" id="KW-0539">Nucleus</keyword>
<protein>
    <submittedName>
        <fullName evidence="4">Mediator of RNA polymerase ii transcription subunit 11</fullName>
    </submittedName>
</protein>
<comment type="similarity">
    <text evidence="2">Belongs to the Mediator complex subunit 11 family.</text>
</comment>
<dbReference type="Proteomes" id="UP000653305">
    <property type="component" value="Unassembled WGS sequence"/>
</dbReference>
<dbReference type="GO" id="GO:0006357">
    <property type="term" value="P:regulation of transcription by RNA polymerase II"/>
    <property type="evidence" value="ECO:0007669"/>
    <property type="project" value="InterPro"/>
</dbReference>
<reference evidence="4" key="1">
    <citation type="submission" date="2020-07" db="EMBL/GenBank/DDBJ databases">
        <title>Ethylene signaling mediates host invasion by parasitic plants.</title>
        <authorList>
            <person name="Yoshida S."/>
        </authorList>
    </citation>
    <scope>NUCLEOTIDE SEQUENCE</scope>
    <source>
        <strain evidence="4">Okayama</strain>
    </source>
</reference>
<keyword evidence="5" id="KW-1185">Reference proteome</keyword>
<dbReference type="OrthoDB" id="5418434at2759"/>
<evidence type="ECO:0000313" key="5">
    <source>
        <dbReference type="Proteomes" id="UP000653305"/>
    </source>
</evidence>
<dbReference type="GO" id="GO:0003712">
    <property type="term" value="F:transcription coregulator activity"/>
    <property type="evidence" value="ECO:0007669"/>
    <property type="project" value="InterPro"/>
</dbReference>
<organism evidence="4 5">
    <name type="scientific">Phtheirospermum japonicum</name>
    <dbReference type="NCBI Taxonomy" id="374723"/>
    <lineage>
        <taxon>Eukaryota</taxon>
        <taxon>Viridiplantae</taxon>
        <taxon>Streptophyta</taxon>
        <taxon>Embryophyta</taxon>
        <taxon>Tracheophyta</taxon>
        <taxon>Spermatophyta</taxon>
        <taxon>Magnoliopsida</taxon>
        <taxon>eudicotyledons</taxon>
        <taxon>Gunneridae</taxon>
        <taxon>Pentapetalae</taxon>
        <taxon>asterids</taxon>
        <taxon>lamiids</taxon>
        <taxon>Lamiales</taxon>
        <taxon>Orobanchaceae</taxon>
        <taxon>Orobanchaceae incertae sedis</taxon>
        <taxon>Phtheirospermum</taxon>
    </lineage>
</organism>
<proteinExistence type="inferred from homology"/>
<gene>
    <name evidence="4" type="ORF">PHJA_002147100</name>
</gene>
<dbReference type="AlphaFoldDB" id="A0A830CJP9"/>
<accession>A0A830CJP9</accession>
<dbReference type="InterPro" id="IPR019404">
    <property type="entry name" value="Mediator_Med11"/>
</dbReference>
<dbReference type="GO" id="GO:0016592">
    <property type="term" value="C:mediator complex"/>
    <property type="evidence" value="ECO:0007669"/>
    <property type="project" value="InterPro"/>
</dbReference>
<evidence type="ECO:0000256" key="2">
    <source>
        <dbReference type="ARBA" id="ARBA00008186"/>
    </source>
</evidence>